<proteinExistence type="predicted"/>
<dbReference type="InterPro" id="IPR023286">
    <property type="entry name" value="ABATE_dom_sf"/>
</dbReference>
<dbReference type="InterPro" id="IPR010852">
    <property type="entry name" value="ABATE"/>
</dbReference>
<reference evidence="4" key="1">
    <citation type="submission" date="2016-10" db="EMBL/GenBank/DDBJ databases">
        <authorList>
            <person name="Varghese N."/>
            <person name="Submissions S."/>
        </authorList>
    </citation>
    <scope>NUCLEOTIDE SEQUENCE [LARGE SCALE GENOMIC DNA]</scope>
    <source>
        <strain evidence="4">CGMCC 4.3525</strain>
    </source>
</reference>
<dbReference type="InterPro" id="IPR021005">
    <property type="entry name" value="Znf_CGNR"/>
</dbReference>
<dbReference type="Gene3D" id="1.10.3300.10">
    <property type="entry name" value="Jann2411-like domain"/>
    <property type="match status" value="1"/>
</dbReference>
<dbReference type="SUPFAM" id="SSF160904">
    <property type="entry name" value="Jann2411-like"/>
    <property type="match status" value="1"/>
</dbReference>
<protein>
    <submittedName>
        <fullName evidence="3">Conserved protein containing a Zn-ribbon-like motif, possibly RNA-binding</fullName>
    </submittedName>
</protein>
<dbReference type="RefSeq" id="WP_245777843.1">
    <property type="nucleotide sequence ID" value="NZ_FOFR01000006.1"/>
</dbReference>
<keyword evidence="4" id="KW-1185">Reference proteome</keyword>
<evidence type="ECO:0000313" key="3">
    <source>
        <dbReference type="EMBL" id="SEQ95505.1"/>
    </source>
</evidence>
<evidence type="ECO:0000256" key="1">
    <source>
        <dbReference type="SAM" id="MobiDB-lite"/>
    </source>
</evidence>
<dbReference type="PANTHER" id="PTHR35525">
    <property type="entry name" value="BLL6575 PROTEIN"/>
    <property type="match status" value="1"/>
</dbReference>
<dbReference type="STRING" id="402600.SAMN05216188_106348"/>
<evidence type="ECO:0000313" key="4">
    <source>
        <dbReference type="Proteomes" id="UP000199352"/>
    </source>
</evidence>
<name>A0A1H9K9G1_9PSEU</name>
<dbReference type="EMBL" id="FOFR01000006">
    <property type="protein sequence ID" value="SEQ95505.1"/>
    <property type="molecule type" value="Genomic_DNA"/>
</dbReference>
<accession>A0A1H9K9G1</accession>
<sequence length="185" mass="19824">MRTPAAYRSGRSQAAKCPPLVSSTHDRTSKKRAANSRGLTSPRALAGWLADRGLAPGGTAVRGADREAAIALRTALRQALAADAGTAPALRDHPLHLVPDTSGGLRIAAASGRPWLDAVLEAVATSVARGDWRRAKLCAAPDCRWAFHDVSRNGRGRWCAMEICGNRQKTRAYRERRHHDHPAGG</sequence>
<feature type="region of interest" description="Disordered" evidence="1">
    <location>
        <begin position="1"/>
        <end position="39"/>
    </location>
</feature>
<organism evidence="3 4">
    <name type="scientific">Lentzea xinjiangensis</name>
    <dbReference type="NCBI Taxonomy" id="402600"/>
    <lineage>
        <taxon>Bacteria</taxon>
        <taxon>Bacillati</taxon>
        <taxon>Actinomycetota</taxon>
        <taxon>Actinomycetes</taxon>
        <taxon>Pseudonocardiales</taxon>
        <taxon>Pseudonocardiaceae</taxon>
        <taxon>Lentzea</taxon>
    </lineage>
</organism>
<gene>
    <name evidence="3" type="ORF">SAMN05216188_106348</name>
</gene>
<dbReference type="Proteomes" id="UP000199352">
    <property type="component" value="Unassembled WGS sequence"/>
</dbReference>
<dbReference type="Pfam" id="PF11706">
    <property type="entry name" value="zf-CGNR"/>
    <property type="match status" value="1"/>
</dbReference>
<dbReference type="PANTHER" id="PTHR35525:SF3">
    <property type="entry name" value="BLL6575 PROTEIN"/>
    <property type="match status" value="1"/>
</dbReference>
<feature type="domain" description="Zinc finger CGNR" evidence="2">
    <location>
        <begin position="134"/>
        <end position="177"/>
    </location>
</feature>
<dbReference type="AlphaFoldDB" id="A0A1H9K9G1"/>
<evidence type="ECO:0000259" key="2">
    <source>
        <dbReference type="Pfam" id="PF11706"/>
    </source>
</evidence>
<dbReference type="Pfam" id="PF07336">
    <property type="entry name" value="ABATE"/>
    <property type="match status" value="1"/>
</dbReference>